<keyword evidence="3" id="KW-0808">Transferase</keyword>
<protein>
    <recommendedName>
        <fullName evidence="1">RNA-directed DNA polymerase</fullName>
        <ecNumber evidence="1">2.7.7.49</ecNumber>
    </recommendedName>
</protein>
<dbReference type="Pfam" id="PF24626">
    <property type="entry name" value="SH3_Tf2-1"/>
    <property type="match status" value="1"/>
</dbReference>
<dbReference type="PROSITE" id="PS50994">
    <property type="entry name" value="INTEGRASE"/>
    <property type="match status" value="1"/>
</dbReference>
<dbReference type="CDD" id="cd09274">
    <property type="entry name" value="RNase_HI_RT_Ty3"/>
    <property type="match status" value="1"/>
</dbReference>
<dbReference type="Gene3D" id="2.40.70.10">
    <property type="entry name" value="Acid Proteases"/>
    <property type="match status" value="1"/>
</dbReference>
<dbReference type="Gene3D" id="3.30.420.10">
    <property type="entry name" value="Ribonuclease H-like superfamily/Ribonuclease H"/>
    <property type="match status" value="1"/>
</dbReference>
<dbReference type="Gene3D" id="1.10.340.70">
    <property type="match status" value="1"/>
</dbReference>
<dbReference type="CDD" id="cd00303">
    <property type="entry name" value="retropepsin_like"/>
    <property type="match status" value="1"/>
</dbReference>
<keyword evidence="7" id="KW-0378">Hydrolase</keyword>
<keyword evidence="2" id="KW-0645">Protease</keyword>
<dbReference type="InterPro" id="IPR012337">
    <property type="entry name" value="RNaseH-like_sf"/>
</dbReference>
<dbReference type="InterPro" id="IPR021109">
    <property type="entry name" value="Peptidase_aspartic_dom_sf"/>
</dbReference>
<evidence type="ECO:0000256" key="6">
    <source>
        <dbReference type="ARBA" id="ARBA00022759"/>
    </source>
</evidence>
<evidence type="ECO:0000313" key="11">
    <source>
        <dbReference type="EMBL" id="KAJ9553571.1"/>
    </source>
</evidence>
<comment type="caution">
    <text evidence="11">The sequence shown here is derived from an EMBL/GenBank/DDBJ whole genome shotgun (WGS) entry which is preliminary data.</text>
</comment>
<dbReference type="PANTHER" id="PTHR35046:SF23">
    <property type="entry name" value="NUCLEOTIDYLTRANSFERASE, RIBONUCLEASE H"/>
    <property type="match status" value="1"/>
</dbReference>
<keyword evidence="12" id="KW-1185">Reference proteome</keyword>
<dbReference type="InterPro" id="IPR041588">
    <property type="entry name" value="Integrase_H2C2"/>
</dbReference>
<dbReference type="Gene3D" id="3.10.10.10">
    <property type="entry name" value="HIV Type 1 Reverse Transcriptase, subunit A, domain 1"/>
    <property type="match status" value="1"/>
</dbReference>
<dbReference type="SUPFAM" id="SSF56672">
    <property type="entry name" value="DNA/RNA polymerases"/>
    <property type="match status" value="1"/>
</dbReference>
<dbReference type="Proteomes" id="UP001172457">
    <property type="component" value="Chromosome 4"/>
</dbReference>
<dbReference type="Pfam" id="PF03732">
    <property type="entry name" value="Retrotrans_gag"/>
    <property type="match status" value="1"/>
</dbReference>
<dbReference type="Pfam" id="PF17917">
    <property type="entry name" value="RT_RNaseH"/>
    <property type="match status" value="1"/>
</dbReference>
<dbReference type="InterPro" id="IPR056924">
    <property type="entry name" value="SH3_Tf2-1"/>
</dbReference>
<evidence type="ECO:0000256" key="8">
    <source>
        <dbReference type="ARBA" id="ARBA00022918"/>
    </source>
</evidence>
<evidence type="ECO:0000313" key="12">
    <source>
        <dbReference type="Proteomes" id="UP001172457"/>
    </source>
</evidence>
<dbReference type="Pfam" id="PF17921">
    <property type="entry name" value="Integrase_H2C2"/>
    <property type="match status" value="1"/>
</dbReference>
<organism evidence="11 12">
    <name type="scientific">Centaurea solstitialis</name>
    <name type="common">yellow star-thistle</name>
    <dbReference type="NCBI Taxonomy" id="347529"/>
    <lineage>
        <taxon>Eukaryota</taxon>
        <taxon>Viridiplantae</taxon>
        <taxon>Streptophyta</taxon>
        <taxon>Embryophyta</taxon>
        <taxon>Tracheophyta</taxon>
        <taxon>Spermatophyta</taxon>
        <taxon>Magnoliopsida</taxon>
        <taxon>eudicotyledons</taxon>
        <taxon>Gunneridae</taxon>
        <taxon>Pentapetalae</taxon>
        <taxon>asterids</taxon>
        <taxon>campanulids</taxon>
        <taxon>Asterales</taxon>
        <taxon>Asteraceae</taxon>
        <taxon>Carduoideae</taxon>
        <taxon>Cardueae</taxon>
        <taxon>Centaureinae</taxon>
        <taxon>Centaurea</taxon>
    </lineage>
</organism>
<dbReference type="GO" id="GO:0003964">
    <property type="term" value="F:RNA-directed DNA polymerase activity"/>
    <property type="evidence" value="ECO:0007669"/>
    <property type="project" value="UniProtKB-KW"/>
</dbReference>
<feature type="region of interest" description="Disordered" evidence="9">
    <location>
        <begin position="1192"/>
        <end position="1239"/>
    </location>
</feature>
<proteinExistence type="predicted"/>
<dbReference type="GO" id="GO:0006508">
    <property type="term" value="P:proteolysis"/>
    <property type="evidence" value="ECO:0007669"/>
    <property type="project" value="UniProtKB-KW"/>
</dbReference>
<evidence type="ECO:0000256" key="5">
    <source>
        <dbReference type="ARBA" id="ARBA00022722"/>
    </source>
</evidence>
<dbReference type="PANTHER" id="PTHR35046">
    <property type="entry name" value="ZINC KNUCKLE (CCHC-TYPE) FAMILY PROTEIN"/>
    <property type="match status" value="1"/>
</dbReference>
<gene>
    <name evidence="11" type="ORF">OSB04_017616</name>
</gene>
<dbReference type="InterPro" id="IPR043502">
    <property type="entry name" value="DNA/RNA_pol_sf"/>
</dbReference>
<evidence type="ECO:0000256" key="1">
    <source>
        <dbReference type="ARBA" id="ARBA00012493"/>
    </source>
</evidence>
<evidence type="ECO:0000256" key="4">
    <source>
        <dbReference type="ARBA" id="ARBA00022695"/>
    </source>
</evidence>
<dbReference type="GO" id="GO:0004519">
    <property type="term" value="F:endonuclease activity"/>
    <property type="evidence" value="ECO:0007669"/>
    <property type="project" value="UniProtKB-KW"/>
</dbReference>
<reference evidence="11" key="1">
    <citation type="submission" date="2023-03" db="EMBL/GenBank/DDBJ databases">
        <title>Chromosome-scale reference genome and RAD-based genetic map of yellow starthistle (Centaurea solstitialis) reveal putative structural variation and QTLs associated with invader traits.</title>
        <authorList>
            <person name="Reatini B."/>
            <person name="Cang F.A."/>
            <person name="Jiang Q."/>
            <person name="Mckibben M.T.W."/>
            <person name="Barker M.S."/>
            <person name="Rieseberg L.H."/>
            <person name="Dlugosch K.M."/>
        </authorList>
    </citation>
    <scope>NUCLEOTIDE SEQUENCE</scope>
    <source>
        <strain evidence="11">CAN-66</strain>
        <tissue evidence="11">Leaf</tissue>
    </source>
</reference>
<dbReference type="GO" id="GO:0015074">
    <property type="term" value="P:DNA integration"/>
    <property type="evidence" value="ECO:0007669"/>
    <property type="project" value="InterPro"/>
</dbReference>
<dbReference type="GO" id="GO:0003676">
    <property type="term" value="F:nucleic acid binding"/>
    <property type="evidence" value="ECO:0007669"/>
    <property type="project" value="InterPro"/>
</dbReference>
<name>A0AA38TE72_9ASTR</name>
<dbReference type="EC" id="2.7.7.49" evidence="1"/>
<dbReference type="FunFam" id="3.10.10.10:FF:000007">
    <property type="entry name" value="Retrovirus-related Pol polyprotein from transposon 17.6-like Protein"/>
    <property type="match status" value="1"/>
</dbReference>
<dbReference type="InterPro" id="IPR005162">
    <property type="entry name" value="Retrotrans_gag_dom"/>
</dbReference>
<dbReference type="CDD" id="cd01647">
    <property type="entry name" value="RT_LTR"/>
    <property type="match status" value="1"/>
</dbReference>
<dbReference type="InterPro" id="IPR001584">
    <property type="entry name" value="Integrase_cat-core"/>
</dbReference>
<dbReference type="InterPro" id="IPR000477">
    <property type="entry name" value="RT_dom"/>
</dbReference>
<evidence type="ECO:0000256" key="7">
    <source>
        <dbReference type="ARBA" id="ARBA00022801"/>
    </source>
</evidence>
<keyword evidence="4" id="KW-0548">Nucleotidyltransferase</keyword>
<dbReference type="InterPro" id="IPR043128">
    <property type="entry name" value="Rev_trsase/Diguanyl_cyclase"/>
</dbReference>
<accession>A0AA38TE72</accession>
<dbReference type="InterPro" id="IPR041373">
    <property type="entry name" value="RT_RNaseH"/>
</dbReference>
<keyword evidence="8" id="KW-0695">RNA-directed DNA polymerase</keyword>
<dbReference type="GO" id="GO:0008233">
    <property type="term" value="F:peptidase activity"/>
    <property type="evidence" value="ECO:0007669"/>
    <property type="project" value="UniProtKB-KW"/>
</dbReference>
<dbReference type="SUPFAM" id="SSF53098">
    <property type="entry name" value="Ribonuclease H-like"/>
    <property type="match status" value="1"/>
</dbReference>
<dbReference type="EMBL" id="JARYMX010000004">
    <property type="protein sequence ID" value="KAJ9553571.1"/>
    <property type="molecule type" value="Genomic_DNA"/>
</dbReference>
<dbReference type="Pfam" id="PF00078">
    <property type="entry name" value="RVT_1"/>
    <property type="match status" value="1"/>
</dbReference>
<dbReference type="InterPro" id="IPR036397">
    <property type="entry name" value="RNaseH_sf"/>
</dbReference>
<dbReference type="FunFam" id="3.30.70.270:FF:000020">
    <property type="entry name" value="Transposon Tf2-6 polyprotein-like Protein"/>
    <property type="match status" value="1"/>
</dbReference>
<dbReference type="Gene3D" id="3.30.70.270">
    <property type="match status" value="2"/>
</dbReference>
<feature type="region of interest" description="Disordered" evidence="9">
    <location>
        <begin position="1"/>
        <end position="30"/>
    </location>
</feature>
<dbReference type="Pfam" id="PF17919">
    <property type="entry name" value="RT_RNaseH_2"/>
    <property type="match status" value="1"/>
</dbReference>
<evidence type="ECO:0000256" key="9">
    <source>
        <dbReference type="SAM" id="MobiDB-lite"/>
    </source>
</evidence>
<feature type="domain" description="Integrase catalytic" evidence="10">
    <location>
        <begin position="960"/>
        <end position="1073"/>
    </location>
</feature>
<evidence type="ECO:0000259" key="10">
    <source>
        <dbReference type="PROSITE" id="PS50994"/>
    </source>
</evidence>
<keyword evidence="6" id="KW-0255">Endonuclease</keyword>
<sequence>MSMEGRDHRHQYRRFAAGGNGHEQRDPRDIAEIERLQQRIRDLELNQYERDDRSTTESVVWDDDRDPHFQNIFGRQRHDAPHPHNPLRAFGIRTEVSEFDGRLQPDDFLDWLQTVERVFDLHDIPDPMKQQRYRKGKHKVDTWEKMKRLLKAKFLPSNHKQDAYLDYHNLRQQSLTVEEFIGEFERMRLRCGAEEDDEQPGPSTPTTAGSSHNALRCFKCQGIGHLKRDSPNKQVLAFVDEPDPVYDTEEGDDSEVIYPDKGDLLVTRRLLNTTLADSEDDTLWLRTNIFRTMCTAKGKVCSVIIDSGSCENMVATSMVEKLGLPIQDHPDPYQVTWLKKGNLLKITHKCLVQFSIGNKYADELWCEVIPMDVCHLLLGRPWLYDRRVKHDGFRNTYTFKKDGLNITLAPLHPKNDNQQVTFRSKAEFVGLTRKPRVPIVFGLLLAEENPTHQTVPSAIQPLLVEFLDVFPDEIPSGLPLMREIQHCIDFFPGASIPNRPAYRMNPKEFAELQRQVNDLLDKGLMRESMIPCVVPALLVPKPRGAFRMCIDSRAVNKITIKYRFPIPRFDDLLDHLHGARIFSKIDLRSGYHQIRMRPGDEWKTAFKTRDGLYEWMVMPFGLSNAPSTFMRLMNHIFKPFIGDGIRMDSSKVSAITTWPTPTSLREVRSFHGLASFYRRFIRDFSTIVAPITECLKSTKFAWSESAQSAFERLKKIVTEAPVLALPNFENCFQVECDASGLGIGGVLSQSNRPIALEYWRHYLLPAEFILYSDHQALKFIQGQAKLNPRHAKWVETLQDFSFVIRHKAGSSNSVADALSRRHSLVTSTTFQVTGFDSVTTLYPDDLDFRYLWEKTAAAPFRDFVRRNGFLFKGQRLCVPFSSFRDAIILECHQGALSGHFGREKTVVLVSERFFWPKLVKDVIKVLKRCRICHVAKTHHTNQGLYTPLPTPKRPWEDTYDASQVARLYFTEVVRLHGVPKTITSDRDVKFVSHFWRTLWARLGAKLQFSSSHHPQTDGQTEVTNRSLGNLLRCLVGDRPKQWDLALPQAEFAYNRSNHSSTGRSPFLVVYGRNPFTPLDLAPLADPIVFSADADELVAQIQQLHAQVRDQNIKHNLQYQTRVNKHRRKVVFNEGDLVWIHLRKDRFPQGRYGKLHPRADGPFRVLKKIGDNAYKIDLPGHYNVSATFNVADLTPYTPDDTYDDDSGTSPFVAGEDDTDPALQGDPPEDISSDLDPVQSG</sequence>
<evidence type="ECO:0000256" key="3">
    <source>
        <dbReference type="ARBA" id="ARBA00022679"/>
    </source>
</evidence>
<dbReference type="InterPro" id="IPR041577">
    <property type="entry name" value="RT_RNaseH_2"/>
</dbReference>
<keyword evidence="5" id="KW-0540">Nuclease</keyword>
<evidence type="ECO:0000256" key="2">
    <source>
        <dbReference type="ARBA" id="ARBA00022670"/>
    </source>
</evidence>
<dbReference type="AlphaFoldDB" id="A0AA38TE72"/>